<gene>
    <name evidence="1" type="ORF">WKI67_17105</name>
</gene>
<keyword evidence="2" id="KW-1185">Reference proteome</keyword>
<reference evidence="1" key="1">
    <citation type="submission" date="2024-03" db="EMBL/GenBank/DDBJ databases">
        <title>Novel Streptomyces species of biotechnological and ecological value are a feature of Machair soil.</title>
        <authorList>
            <person name="Prole J.R."/>
            <person name="Goodfellow M."/>
            <person name="Allenby N."/>
            <person name="Ward A.C."/>
        </authorList>
    </citation>
    <scope>NUCLEOTIDE SEQUENCE</scope>
    <source>
        <strain evidence="1">MS2.AVA.5</strain>
    </source>
</reference>
<accession>A0ACC6PUG8</accession>
<protein>
    <submittedName>
        <fullName evidence="1">SigE family RNA polymerase sigma factor</fullName>
    </submittedName>
</protein>
<sequence length="184" mass="20936">MKTSAEADFRAFVVSRWPRMLRTARLLTGHHHDAEDLVQAALAKAYVKWERIQRTDDPNAYVWRIMINANVDRLRRTRAREWLTTRFPETAAPDRTEGVAERSALVQALDRLPPRQRAVIVLRYLEDRTESEVARLLGTRIGTVRSHCARALRRLRGEPGVAREPAGASANGRAARGTPKEPRP</sequence>
<proteinExistence type="predicted"/>
<evidence type="ECO:0000313" key="2">
    <source>
        <dbReference type="Proteomes" id="UP001377168"/>
    </source>
</evidence>
<evidence type="ECO:0000313" key="1">
    <source>
        <dbReference type="EMBL" id="MEJ8635105.1"/>
    </source>
</evidence>
<comment type="caution">
    <text evidence="1">The sequence shown here is derived from an EMBL/GenBank/DDBJ whole genome shotgun (WGS) entry which is preliminary data.</text>
</comment>
<name>A0ACC6PUG8_9ACTN</name>
<organism evidence="1 2">
    <name type="scientific">Streptomyces achmelvichensis</name>
    <dbReference type="NCBI Taxonomy" id="3134111"/>
    <lineage>
        <taxon>Bacteria</taxon>
        <taxon>Bacillati</taxon>
        <taxon>Actinomycetota</taxon>
        <taxon>Actinomycetes</taxon>
        <taxon>Kitasatosporales</taxon>
        <taxon>Streptomycetaceae</taxon>
        <taxon>Streptomyces</taxon>
    </lineage>
</organism>
<dbReference type="EMBL" id="JBBKAJ010000022">
    <property type="protein sequence ID" value="MEJ8635105.1"/>
    <property type="molecule type" value="Genomic_DNA"/>
</dbReference>
<dbReference type="Proteomes" id="UP001377168">
    <property type="component" value="Unassembled WGS sequence"/>
</dbReference>